<dbReference type="SMART" id="SM00342">
    <property type="entry name" value="HTH_ARAC"/>
    <property type="match status" value="1"/>
</dbReference>
<feature type="domain" description="HTH araC/xylS-type" evidence="4">
    <location>
        <begin position="166"/>
        <end position="264"/>
    </location>
</feature>
<dbReference type="InterPro" id="IPR009057">
    <property type="entry name" value="Homeodomain-like_sf"/>
</dbReference>
<evidence type="ECO:0000256" key="3">
    <source>
        <dbReference type="ARBA" id="ARBA00023163"/>
    </source>
</evidence>
<dbReference type="Gene3D" id="1.10.10.60">
    <property type="entry name" value="Homeodomain-like"/>
    <property type="match status" value="1"/>
</dbReference>
<dbReference type="PRINTS" id="PR00032">
    <property type="entry name" value="HTHARAC"/>
</dbReference>
<dbReference type="AlphaFoldDB" id="A0A250FAM0"/>
<evidence type="ECO:0000313" key="5">
    <source>
        <dbReference type="EMBL" id="ATA82183.1"/>
    </source>
</evidence>
<dbReference type="InterPro" id="IPR020449">
    <property type="entry name" value="Tscrpt_reg_AraC-type_HTH"/>
</dbReference>
<keyword evidence="1" id="KW-0805">Transcription regulation</keyword>
<accession>A0A250FAM0</accession>
<dbReference type="PROSITE" id="PS01124">
    <property type="entry name" value="HTH_ARAC_FAMILY_2"/>
    <property type="match status" value="1"/>
</dbReference>
<evidence type="ECO:0000256" key="2">
    <source>
        <dbReference type="ARBA" id="ARBA00023125"/>
    </source>
</evidence>
<dbReference type="Pfam" id="PF12833">
    <property type="entry name" value="HTH_18"/>
    <property type="match status" value="1"/>
</dbReference>
<dbReference type="EMBL" id="CP022384">
    <property type="protein sequence ID" value="ATA82183.1"/>
    <property type="molecule type" value="Genomic_DNA"/>
</dbReference>
<dbReference type="InterPro" id="IPR037923">
    <property type="entry name" value="HTH-like"/>
</dbReference>
<reference evidence="6" key="1">
    <citation type="submission" date="2017-06" db="EMBL/GenBank/DDBJ databases">
        <title>Capnocytophaga spp. assemblies.</title>
        <authorList>
            <person name="Gulvik C.A."/>
        </authorList>
    </citation>
    <scope>NUCLEOTIDE SEQUENCE [LARGE SCALE GENOMIC DNA]</scope>
    <source>
        <strain evidence="6">H6253</strain>
    </source>
</reference>
<evidence type="ECO:0000256" key="1">
    <source>
        <dbReference type="ARBA" id="ARBA00023015"/>
    </source>
</evidence>
<dbReference type="SUPFAM" id="SSF51215">
    <property type="entry name" value="Regulatory protein AraC"/>
    <property type="match status" value="1"/>
</dbReference>
<dbReference type="RefSeq" id="WP_095914231.1">
    <property type="nucleotide sequence ID" value="NZ_CP022384.1"/>
</dbReference>
<dbReference type="SUPFAM" id="SSF46689">
    <property type="entry name" value="Homeodomain-like"/>
    <property type="match status" value="1"/>
</dbReference>
<sequence>MKVAIKHITEQQFSTAPVRVENYCIYMLQGEGDFVVDGTPYSYKGNTLLFLTPFQYFQWVAASHKEAVLLQFHGDFYCIEYHKKEVACNGLLFNALFLQPHITVSEGVYAEIQTLFARIEAEVASLSPYSEAVLRSYLQLILALSSKAKGEQIEEVPTEADHRLATDFQQLLETHFIDQRELPFYAEALHLTPDSFSKKIKKQLGKTPTQLLQERLVLEAKKQLHLTYKSIKEVAFYLNFDDPFYFSRFFKKHVGVSPKSFREHVGISIVAEKSM</sequence>
<dbReference type="PANTHER" id="PTHR43280">
    <property type="entry name" value="ARAC-FAMILY TRANSCRIPTIONAL REGULATOR"/>
    <property type="match status" value="1"/>
</dbReference>
<dbReference type="KEGG" id="clk:CGC53_07425"/>
<organism evidence="5 6">
    <name type="scientific">Capnocytophaga leadbetteri</name>
    <dbReference type="NCBI Taxonomy" id="327575"/>
    <lineage>
        <taxon>Bacteria</taxon>
        <taxon>Pseudomonadati</taxon>
        <taxon>Bacteroidota</taxon>
        <taxon>Flavobacteriia</taxon>
        <taxon>Flavobacteriales</taxon>
        <taxon>Flavobacteriaceae</taxon>
        <taxon>Capnocytophaga</taxon>
    </lineage>
</organism>
<gene>
    <name evidence="5" type="ORF">CGC53_07425</name>
</gene>
<dbReference type="GO" id="GO:0043565">
    <property type="term" value="F:sequence-specific DNA binding"/>
    <property type="evidence" value="ECO:0007669"/>
    <property type="project" value="InterPro"/>
</dbReference>
<keyword evidence="3" id="KW-0804">Transcription</keyword>
<dbReference type="PANTHER" id="PTHR43280:SF32">
    <property type="entry name" value="TRANSCRIPTIONAL REGULATORY PROTEIN"/>
    <property type="match status" value="1"/>
</dbReference>
<keyword evidence="2" id="KW-0238">DNA-binding</keyword>
<dbReference type="InterPro" id="IPR018060">
    <property type="entry name" value="HTH_AraC"/>
</dbReference>
<protein>
    <submittedName>
        <fullName evidence="5">AraC family transcriptional regulator</fullName>
    </submittedName>
</protein>
<dbReference type="Proteomes" id="UP000217276">
    <property type="component" value="Chromosome"/>
</dbReference>
<dbReference type="GO" id="GO:0003700">
    <property type="term" value="F:DNA-binding transcription factor activity"/>
    <property type="evidence" value="ECO:0007669"/>
    <property type="project" value="InterPro"/>
</dbReference>
<name>A0A250FAM0_9FLAO</name>
<proteinExistence type="predicted"/>
<evidence type="ECO:0000259" key="4">
    <source>
        <dbReference type="PROSITE" id="PS01124"/>
    </source>
</evidence>
<keyword evidence="6" id="KW-1185">Reference proteome</keyword>
<evidence type="ECO:0000313" key="6">
    <source>
        <dbReference type="Proteomes" id="UP000217276"/>
    </source>
</evidence>